<dbReference type="GO" id="GO:0005524">
    <property type="term" value="F:ATP binding"/>
    <property type="evidence" value="ECO:0007669"/>
    <property type="project" value="UniProtKB-UniRule"/>
</dbReference>
<reference evidence="12" key="1">
    <citation type="submission" date="2021-05" db="EMBL/GenBank/DDBJ databases">
        <title>The genome of the haptophyte Pavlova lutheri (Diacronema luteri, Pavlovales) - a model for lipid biosynthesis in eukaryotic algae.</title>
        <authorList>
            <person name="Hulatt C.J."/>
            <person name="Posewitz M.C."/>
        </authorList>
    </citation>
    <scope>NUCLEOTIDE SEQUENCE</scope>
    <source>
        <strain evidence="12">NIVA-4/92</strain>
    </source>
</reference>
<evidence type="ECO:0000256" key="9">
    <source>
        <dbReference type="PROSITE-ProRule" id="PRU10141"/>
    </source>
</evidence>
<dbReference type="InterPro" id="IPR008271">
    <property type="entry name" value="Ser/Thr_kinase_AS"/>
</dbReference>
<keyword evidence="13" id="KW-1185">Reference proteome</keyword>
<comment type="catalytic activity">
    <reaction evidence="7">
        <text>L-threonyl-[protein] + ATP = O-phospho-L-threonyl-[protein] + ADP + H(+)</text>
        <dbReference type="Rhea" id="RHEA:46608"/>
        <dbReference type="Rhea" id="RHEA-COMP:11060"/>
        <dbReference type="Rhea" id="RHEA-COMP:11605"/>
        <dbReference type="ChEBI" id="CHEBI:15378"/>
        <dbReference type="ChEBI" id="CHEBI:30013"/>
        <dbReference type="ChEBI" id="CHEBI:30616"/>
        <dbReference type="ChEBI" id="CHEBI:61977"/>
        <dbReference type="ChEBI" id="CHEBI:456216"/>
        <dbReference type="EC" id="2.7.11.1"/>
    </reaction>
</comment>
<dbReference type="OrthoDB" id="248923at2759"/>
<protein>
    <recommendedName>
        <fullName evidence="1">non-specific serine/threonine protein kinase</fullName>
        <ecNumber evidence="1">2.7.11.1</ecNumber>
    </recommendedName>
</protein>
<comment type="catalytic activity">
    <reaction evidence="8">
        <text>L-seryl-[protein] + ATP = O-phospho-L-seryl-[protein] + ADP + H(+)</text>
        <dbReference type="Rhea" id="RHEA:17989"/>
        <dbReference type="Rhea" id="RHEA-COMP:9863"/>
        <dbReference type="Rhea" id="RHEA-COMP:11604"/>
        <dbReference type="ChEBI" id="CHEBI:15378"/>
        <dbReference type="ChEBI" id="CHEBI:29999"/>
        <dbReference type="ChEBI" id="CHEBI:30616"/>
        <dbReference type="ChEBI" id="CHEBI:83421"/>
        <dbReference type="ChEBI" id="CHEBI:456216"/>
        <dbReference type="EC" id="2.7.11.1"/>
    </reaction>
</comment>
<organism evidence="12 13">
    <name type="scientific">Diacronema lutheri</name>
    <name type="common">Unicellular marine alga</name>
    <name type="synonym">Monochrysis lutheri</name>
    <dbReference type="NCBI Taxonomy" id="2081491"/>
    <lineage>
        <taxon>Eukaryota</taxon>
        <taxon>Haptista</taxon>
        <taxon>Haptophyta</taxon>
        <taxon>Pavlovophyceae</taxon>
        <taxon>Pavlovales</taxon>
        <taxon>Pavlovaceae</taxon>
        <taxon>Diacronema</taxon>
    </lineage>
</organism>
<evidence type="ECO:0000313" key="13">
    <source>
        <dbReference type="Proteomes" id="UP000751190"/>
    </source>
</evidence>
<feature type="domain" description="Protein kinase" evidence="11">
    <location>
        <begin position="6"/>
        <end position="261"/>
    </location>
</feature>
<dbReference type="Proteomes" id="UP000751190">
    <property type="component" value="Unassembled WGS sequence"/>
</dbReference>
<keyword evidence="2" id="KW-0723">Serine/threonine-protein kinase</keyword>
<dbReference type="OMA" id="YSADMHE"/>
<evidence type="ECO:0000259" key="11">
    <source>
        <dbReference type="PROSITE" id="PS50011"/>
    </source>
</evidence>
<dbReference type="EMBL" id="JAGTXO010000009">
    <property type="protein sequence ID" value="KAG8465852.1"/>
    <property type="molecule type" value="Genomic_DNA"/>
</dbReference>
<dbReference type="SUPFAM" id="SSF56112">
    <property type="entry name" value="Protein kinase-like (PK-like)"/>
    <property type="match status" value="1"/>
</dbReference>
<gene>
    <name evidence="12" type="ORF">KFE25_005422</name>
</gene>
<dbReference type="InterPro" id="IPR051131">
    <property type="entry name" value="NEK_Ser/Thr_kinase_NIMA"/>
</dbReference>
<feature type="binding site" evidence="9">
    <location>
        <position position="36"/>
    </location>
    <ligand>
        <name>ATP</name>
        <dbReference type="ChEBI" id="CHEBI:30616"/>
    </ligand>
</feature>
<comment type="caution">
    <text evidence="12">The sequence shown here is derived from an EMBL/GenBank/DDBJ whole genome shotgun (WGS) entry which is preliminary data.</text>
</comment>
<dbReference type="PROSITE" id="PS00108">
    <property type="entry name" value="PROTEIN_KINASE_ST"/>
    <property type="match status" value="1"/>
</dbReference>
<dbReference type="Pfam" id="PF00069">
    <property type="entry name" value="Pkinase"/>
    <property type="match status" value="1"/>
</dbReference>
<evidence type="ECO:0000313" key="12">
    <source>
        <dbReference type="EMBL" id="KAG8465852.1"/>
    </source>
</evidence>
<evidence type="ECO:0000256" key="7">
    <source>
        <dbReference type="ARBA" id="ARBA00047899"/>
    </source>
</evidence>
<dbReference type="InterPro" id="IPR000719">
    <property type="entry name" value="Prot_kinase_dom"/>
</dbReference>
<keyword evidence="3" id="KW-0808">Transferase</keyword>
<dbReference type="InterPro" id="IPR011009">
    <property type="entry name" value="Kinase-like_dom_sf"/>
</dbReference>
<dbReference type="Gene3D" id="1.10.510.10">
    <property type="entry name" value="Transferase(Phosphotransferase) domain 1"/>
    <property type="match status" value="1"/>
</dbReference>
<feature type="region of interest" description="Disordered" evidence="10">
    <location>
        <begin position="299"/>
        <end position="330"/>
    </location>
</feature>
<keyword evidence="5" id="KW-0418">Kinase</keyword>
<dbReference type="PROSITE" id="PS00107">
    <property type="entry name" value="PROTEIN_KINASE_ATP"/>
    <property type="match status" value="1"/>
</dbReference>
<dbReference type="AlphaFoldDB" id="A0A8J5XK39"/>
<dbReference type="PANTHER" id="PTHR44899:SF6">
    <property type="entry name" value="SERINE_THREONINE PROTEIN KINASE"/>
    <property type="match status" value="1"/>
</dbReference>
<evidence type="ECO:0000256" key="3">
    <source>
        <dbReference type="ARBA" id="ARBA00022679"/>
    </source>
</evidence>
<sequence length="598" mass="66282">MSIRDFQLKKFLGKGSYGSVYVALRQSDGKQYAIKKVDTRRMNIKERQEAVNEIRVLASVGGPFNIRFLEAFVDADVLYIVTEFAAHGDLFGWLKARKGRGALKEATVWSFFIQMCYGLQSLHERNILHRDLKSANVFMMSDRHVTLGDFGVAKVLKTADALARTQVGTPYYVAPEVWRNKPYNGKCDVWSLGCLLYELLTFKPPFDSNSMDGLARKVMRGKFEPISAAYSADMHELVAKLLVVEQRDRPTVEQILAMPSVQRRLDLLPPLDADAPPLDESVDIVRTIHVPRKFNDLKQNLPPSRYETPLNSARADANRQQQPAALTNRHQSAVAMSAVVAKRSGAPDVLKPALPGGAAEQQAAAAADVGRPVRHAHANVAPPEPARVRQPFGGSPPRDPAMDARAQHAPTAPVEDATAALLAKRQQARQQQLRDAHNAKLPSVFRTPAPESAYKPMAMHPAQLPSSEYKQQQQQPYPIAHNGNRRRIPPPYGEQQAAAPPHVRLPYLPSVGAGVHNNNNRGAFVPYTPQGHSAQLRIVRHGAPGRSSVSVLHPGQPEPHSSRQRYGNGGLPEYNPITHQRNFPAQPRYVPYHAPSWR</sequence>
<feature type="compositionally biased region" description="Polar residues" evidence="10">
    <location>
        <begin position="318"/>
        <end position="330"/>
    </location>
</feature>
<evidence type="ECO:0000256" key="4">
    <source>
        <dbReference type="ARBA" id="ARBA00022741"/>
    </source>
</evidence>
<name>A0A8J5XK39_DIALT</name>
<evidence type="ECO:0000256" key="1">
    <source>
        <dbReference type="ARBA" id="ARBA00012513"/>
    </source>
</evidence>
<evidence type="ECO:0000256" key="2">
    <source>
        <dbReference type="ARBA" id="ARBA00022527"/>
    </source>
</evidence>
<evidence type="ECO:0000256" key="5">
    <source>
        <dbReference type="ARBA" id="ARBA00022777"/>
    </source>
</evidence>
<accession>A0A8J5XK39</accession>
<evidence type="ECO:0000256" key="6">
    <source>
        <dbReference type="ARBA" id="ARBA00022840"/>
    </source>
</evidence>
<dbReference type="SMART" id="SM00220">
    <property type="entry name" value="S_TKc"/>
    <property type="match status" value="1"/>
</dbReference>
<evidence type="ECO:0000256" key="10">
    <source>
        <dbReference type="SAM" id="MobiDB-lite"/>
    </source>
</evidence>
<dbReference type="PANTHER" id="PTHR44899">
    <property type="entry name" value="CAMK FAMILY PROTEIN KINASE"/>
    <property type="match status" value="1"/>
</dbReference>
<dbReference type="GO" id="GO:0004674">
    <property type="term" value="F:protein serine/threonine kinase activity"/>
    <property type="evidence" value="ECO:0007669"/>
    <property type="project" value="UniProtKB-KW"/>
</dbReference>
<dbReference type="CDD" id="cd08215">
    <property type="entry name" value="STKc_Nek"/>
    <property type="match status" value="1"/>
</dbReference>
<evidence type="ECO:0000256" key="8">
    <source>
        <dbReference type="ARBA" id="ARBA00048679"/>
    </source>
</evidence>
<dbReference type="InterPro" id="IPR017441">
    <property type="entry name" value="Protein_kinase_ATP_BS"/>
</dbReference>
<proteinExistence type="predicted"/>
<feature type="region of interest" description="Disordered" evidence="10">
    <location>
        <begin position="544"/>
        <end position="568"/>
    </location>
</feature>
<keyword evidence="4 9" id="KW-0547">Nucleotide-binding</keyword>
<keyword evidence="6 9" id="KW-0067">ATP-binding</keyword>
<dbReference type="PROSITE" id="PS50011">
    <property type="entry name" value="PROTEIN_KINASE_DOM"/>
    <property type="match status" value="1"/>
</dbReference>
<feature type="region of interest" description="Disordered" evidence="10">
    <location>
        <begin position="378"/>
        <end position="449"/>
    </location>
</feature>
<dbReference type="EC" id="2.7.11.1" evidence="1"/>
<feature type="compositionally biased region" description="Low complexity" evidence="10">
    <location>
        <begin position="417"/>
        <end position="431"/>
    </location>
</feature>